<dbReference type="EMBL" id="JAJSPL020000009">
    <property type="protein sequence ID" value="KAK7744940.1"/>
    <property type="molecule type" value="Genomic_DNA"/>
</dbReference>
<dbReference type="GO" id="GO:0016798">
    <property type="term" value="F:hydrolase activity, acting on glycosyl bonds"/>
    <property type="evidence" value="ECO:0007669"/>
    <property type="project" value="UniProtKB-KW"/>
</dbReference>
<dbReference type="PANTHER" id="PTHR31316:SF0">
    <property type="entry name" value="SECRETED BETA-GLUCOSIDASE SIM1-RELATED"/>
    <property type="match status" value="1"/>
</dbReference>
<feature type="signal peptide" evidence="12">
    <location>
        <begin position="1"/>
        <end position="19"/>
    </location>
</feature>
<evidence type="ECO:0000256" key="2">
    <source>
        <dbReference type="ARBA" id="ARBA00010579"/>
    </source>
</evidence>
<dbReference type="GO" id="GO:0009986">
    <property type="term" value="C:cell surface"/>
    <property type="evidence" value="ECO:0007669"/>
    <property type="project" value="TreeGrafter"/>
</dbReference>
<keyword evidence="14" id="KW-1185">Reference proteome</keyword>
<evidence type="ECO:0000256" key="7">
    <source>
        <dbReference type="ARBA" id="ARBA00023277"/>
    </source>
</evidence>
<evidence type="ECO:0000256" key="1">
    <source>
        <dbReference type="ARBA" id="ARBA00004191"/>
    </source>
</evidence>
<dbReference type="GO" id="GO:0031505">
    <property type="term" value="P:fungal-type cell wall organization"/>
    <property type="evidence" value="ECO:0007669"/>
    <property type="project" value="TreeGrafter"/>
</dbReference>
<evidence type="ECO:0000256" key="12">
    <source>
        <dbReference type="SAM" id="SignalP"/>
    </source>
</evidence>
<dbReference type="Pfam" id="PF03856">
    <property type="entry name" value="SUN"/>
    <property type="match status" value="1"/>
</dbReference>
<comment type="caution">
    <text evidence="13">The sequence shown here is derived from an EMBL/GenBank/DDBJ whole genome shotgun (WGS) entry which is preliminary data.</text>
</comment>
<evidence type="ECO:0000256" key="5">
    <source>
        <dbReference type="ARBA" id="ARBA00022729"/>
    </source>
</evidence>
<dbReference type="PANTHER" id="PTHR31316">
    <property type="entry name" value="BETA-GLUCOSIDASE-LIKE PROTEIN NCA3, MITOCHONDRIAL-RELATED"/>
    <property type="match status" value="1"/>
</dbReference>
<evidence type="ECO:0000313" key="13">
    <source>
        <dbReference type="EMBL" id="KAK7744940.1"/>
    </source>
</evidence>
<comment type="subcellular location">
    <subcellularLocation>
        <location evidence="1">Secreted</location>
        <location evidence="1">Cell wall</location>
    </subcellularLocation>
</comment>
<organism evidence="13 14">
    <name type="scientific">Cytospora paraplurivora</name>
    <dbReference type="NCBI Taxonomy" id="2898453"/>
    <lineage>
        <taxon>Eukaryota</taxon>
        <taxon>Fungi</taxon>
        <taxon>Dikarya</taxon>
        <taxon>Ascomycota</taxon>
        <taxon>Pezizomycotina</taxon>
        <taxon>Sordariomycetes</taxon>
        <taxon>Sordariomycetidae</taxon>
        <taxon>Diaporthales</taxon>
        <taxon>Cytosporaceae</taxon>
        <taxon>Cytospora</taxon>
    </lineage>
</organism>
<dbReference type="GO" id="GO:0009277">
    <property type="term" value="C:fungal-type cell wall"/>
    <property type="evidence" value="ECO:0007669"/>
    <property type="project" value="TreeGrafter"/>
</dbReference>
<evidence type="ECO:0000256" key="11">
    <source>
        <dbReference type="SAM" id="MobiDB-lite"/>
    </source>
</evidence>
<feature type="chain" id="PRO_5042827382" evidence="12">
    <location>
        <begin position="20"/>
        <end position="470"/>
    </location>
</feature>
<keyword evidence="6" id="KW-0378">Hydrolase</keyword>
<accession>A0AAN9UEL1</accession>
<gene>
    <name evidence="13" type="primary">SUN4</name>
    <name evidence="13" type="ORF">SLS53_003173</name>
</gene>
<dbReference type="GO" id="GO:0000272">
    <property type="term" value="P:polysaccharide catabolic process"/>
    <property type="evidence" value="ECO:0007669"/>
    <property type="project" value="UniProtKB-KW"/>
</dbReference>
<keyword evidence="4" id="KW-0964">Secreted</keyword>
<evidence type="ECO:0000313" key="14">
    <source>
        <dbReference type="Proteomes" id="UP001320245"/>
    </source>
</evidence>
<evidence type="ECO:0000256" key="10">
    <source>
        <dbReference type="ARBA" id="ARBA00023326"/>
    </source>
</evidence>
<evidence type="ECO:0000256" key="6">
    <source>
        <dbReference type="ARBA" id="ARBA00022801"/>
    </source>
</evidence>
<name>A0AAN9UEL1_9PEZI</name>
<comment type="similarity">
    <text evidence="2">Belongs to the SUN family.</text>
</comment>
<keyword evidence="8" id="KW-0326">Glycosidase</keyword>
<evidence type="ECO:0000256" key="3">
    <source>
        <dbReference type="ARBA" id="ARBA00022512"/>
    </source>
</evidence>
<feature type="compositionally biased region" description="Basic residues" evidence="11">
    <location>
        <begin position="23"/>
        <end position="33"/>
    </location>
</feature>
<keyword evidence="10" id="KW-0624">Polysaccharide degradation</keyword>
<keyword evidence="5 12" id="KW-0732">Signal</keyword>
<feature type="region of interest" description="Disordered" evidence="11">
    <location>
        <begin position="93"/>
        <end position="130"/>
    </location>
</feature>
<keyword evidence="3" id="KW-0134">Cell wall</keyword>
<dbReference type="InterPro" id="IPR051526">
    <property type="entry name" value="Beta-Glucosidase_SUN"/>
</dbReference>
<evidence type="ECO:0000256" key="9">
    <source>
        <dbReference type="ARBA" id="ARBA00023316"/>
    </source>
</evidence>
<proteinExistence type="inferred from homology"/>
<sequence length="470" mass="48574">MKSIINFALAASIAAGAAAQPHAHQHRHVRKHEHGSPVLNLGRASPVLKERDVSVVWETPTVTDYVLGGQTISKEDAEQCLNEGSCEVVGESEPTFVAPTPSTTSTSSKVTPTTTKASSTTSAVKSTSAAATTSSGVKAAEFFELDLNIGATSSSSSVKVSTSATTSAATTTSTSSSSSGATGVDADFPDGTLDCDAGVPSAYGAVAITHLDTDGWAGILDVGVDAFKIGSTSSIASFSVATSGGVSEGMFGLYACPEGYDAAQWPEDAQGATGQSIGGIWCDTDNKLYLTRPDSTKKLCQKGAGGVQIVNKLSDKVSFCKTLYPGTESMVLPTVVEGGATAELYNPYQNQSYTWEGSSTSAQYYVNLKGLGEDIACVWDSPDPYSENAGNWAGINIGTSVDDDGVTYLSVFHNTPTSDAPLDFNIKLSGDISSECTYSYSDNSFSPDDGNGCTVSMQSGGTIKITLSDD</sequence>
<reference evidence="13 14" key="1">
    <citation type="journal article" date="2023" name="PLoS ONE">
        <title>Cytospora paraplurivora sp. nov. isolated from orchards with fruit tree decline syndrome in Ontario, Canada.</title>
        <authorList>
            <person name="Ilyukhin E."/>
            <person name="Nguyen H.D.T."/>
            <person name="Castle A.J."/>
            <person name="Ellouze W."/>
        </authorList>
    </citation>
    <scope>NUCLEOTIDE SEQUENCE [LARGE SCALE GENOMIC DNA]</scope>
    <source>
        <strain evidence="13 14">FDS-564</strain>
    </source>
</reference>
<evidence type="ECO:0000256" key="8">
    <source>
        <dbReference type="ARBA" id="ARBA00023295"/>
    </source>
</evidence>
<dbReference type="AlphaFoldDB" id="A0AAN9UEL1"/>
<protein>
    <submittedName>
        <fullName evidence="13">Sperm-associated antigen 4 protein</fullName>
    </submittedName>
</protein>
<keyword evidence="9" id="KW-0961">Cell wall biogenesis/degradation</keyword>
<keyword evidence="7" id="KW-0119">Carbohydrate metabolism</keyword>
<dbReference type="InterPro" id="IPR005556">
    <property type="entry name" value="SUN"/>
</dbReference>
<evidence type="ECO:0000256" key="4">
    <source>
        <dbReference type="ARBA" id="ARBA00022525"/>
    </source>
</evidence>
<feature type="compositionally biased region" description="Low complexity" evidence="11">
    <location>
        <begin position="94"/>
        <end position="130"/>
    </location>
</feature>
<dbReference type="Proteomes" id="UP001320245">
    <property type="component" value="Unassembled WGS sequence"/>
</dbReference>
<feature type="region of interest" description="Disordered" evidence="11">
    <location>
        <begin position="160"/>
        <end position="182"/>
    </location>
</feature>
<feature type="region of interest" description="Disordered" evidence="11">
    <location>
        <begin position="21"/>
        <end position="40"/>
    </location>
</feature>